<dbReference type="InterPro" id="IPR003477">
    <property type="entry name" value="PemK-like"/>
</dbReference>
<organism evidence="1 2">
    <name type="scientific">Haloterrigena alkaliphila</name>
    <dbReference type="NCBI Taxonomy" id="2816475"/>
    <lineage>
        <taxon>Archaea</taxon>
        <taxon>Methanobacteriati</taxon>
        <taxon>Methanobacteriota</taxon>
        <taxon>Stenosarchaea group</taxon>
        <taxon>Halobacteria</taxon>
        <taxon>Halobacteriales</taxon>
        <taxon>Natrialbaceae</taxon>
        <taxon>Haloterrigena</taxon>
    </lineage>
</organism>
<dbReference type="InterPro" id="IPR011067">
    <property type="entry name" value="Plasmid_toxin/cell-grow_inhib"/>
</dbReference>
<keyword evidence="2" id="KW-1185">Reference proteome</keyword>
<protein>
    <submittedName>
        <fullName evidence="1">Type II toxin-antitoxin system PemK/MazF family toxin</fullName>
    </submittedName>
</protein>
<dbReference type="GO" id="GO:0003677">
    <property type="term" value="F:DNA binding"/>
    <property type="evidence" value="ECO:0007669"/>
    <property type="project" value="InterPro"/>
</dbReference>
<proteinExistence type="predicted"/>
<dbReference type="SUPFAM" id="SSF50118">
    <property type="entry name" value="Cell growth inhibitor/plasmid maintenance toxic component"/>
    <property type="match status" value="1"/>
</dbReference>
<dbReference type="Gene3D" id="2.30.30.110">
    <property type="match status" value="1"/>
</dbReference>
<dbReference type="Proteomes" id="UP000663203">
    <property type="component" value="Chromosome"/>
</dbReference>
<reference evidence="1 2" key="1">
    <citation type="submission" date="2021-03" db="EMBL/GenBank/DDBJ databases">
        <title>Haloterrigena longa sp. nov. and Haloterrigena limicola sp. nov., extremely halophilic archaea isolated from a salt lake.</title>
        <authorList>
            <person name="Henglin C."/>
        </authorList>
    </citation>
    <scope>NUCLEOTIDE SEQUENCE [LARGE SCALE GENOMIC DNA]</scope>
    <source>
        <strain evidence="1 2">KZCA68</strain>
    </source>
</reference>
<evidence type="ECO:0000313" key="2">
    <source>
        <dbReference type="Proteomes" id="UP000663203"/>
    </source>
</evidence>
<evidence type="ECO:0000313" key="1">
    <source>
        <dbReference type="EMBL" id="QSW97749.1"/>
    </source>
</evidence>
<name>A0A8A2V797_9EURY</name>
<dbReference type="RefSeq" id="WP_207287350.1">
    <property type="nucleotide sequence ID" value="NZ_CP071462.1"/>
</dbReference>
<dbReference type="AlphaFoldDB" id="A0A8A2V797"/>
<dbReference type="GeneID" id="68121029"/>
<accession>A0A8A2V797</accession>
<sequence length="110" mass="12607">MSYGRGDVVIALDPFKKDSSGRPFLIVSDEETPFHEEQYIALSLTTKTWYEERISLSPDDWVKGGAPQSSSIMSWYINSIDEDLIKRYQGRIRDGIVEETTAQLSEYVHD</sequence>
<dbReference type="Pfam" id="PF02452">
    <property type="entry name" value="PemK_toxin"/>
    <property type="match status" value="1"/>
</dbReference>
<dbReference type="KEGG" id="hakz:J0X25_09975"/>
<gene>
    <name evidence="1" type="ORF">J0X25_09975</name>
</gene>
<dbReference type="EMBL" id="CP071462">
    <property type="protein sequence ID" value="QSW97749.1"/>
    <property type="molecule type" value="Genomic_DNA"/>
</dbReference>